<reference evidence="6 7" key="1">
    <citation type="submission" date="2017-03" db="EMBL/GenBank/DDBJ databases">
        <title>Draft genime sequence of the acidophilic sulfur-oxidizing bacterium Acidithiobacillus sp. SH, isolated from seawater.</title>
        <authorList>
            <person name="Sharmin S."/>
            <person name="Tokuhisa M."/>
            <person name="Kanao T."/>
            <person name="Kamimura K."/>
        </authorList>
    </citation>
    <scope>NUCLEOTIDE SEQUENCE [LARGE SCALE GENOMIC DNA]</scope>
    <source>
        <strain evidence="6 7">SH</strain>
    </source>
</reference>
<name>A0A2I1DQF7_9PROT</name>
<comment type="function">
    <text evidence="4">Responsible for synthesis of pseudouridine from uracil-13 in transfer RNAs.</text>
</comment>
<keyword evidence="2 4" id="KW-0819">tRNA processing</keyword>
<gene>
    <name evidence="4" type="primary">truD</name>
    <name evidence="6" type="ORF">B1757_01705</name>
</gene>
<evidence type="ECO:0000259" key="5">
    <source>
        <dbReference type="PROSITE" id="PS50984"/>
    </source>
</evidence>
<dbReference type="PANTHER" id="PTHR47811">
    <property type="entry name" value="TRNA PSEUDOURIDINE SYNTHASE D"/>
    <property type="match status" value="1"/>
</dbReference>
<evidence type="ECO:0000313" key="6">
    <source>
        <dbReference type="EMBL" id="PKY12087.1"/>
    </source>
</evidence>
<dbReference type="AlphaFoldDB" id="A0A2I1DQF7"/>
<accession>A0A2I1DQF7</accession>
<feature type="domain" description="TRUD" evidence="5">
    <location>
        <begin position="156"/>
        <end position="314"/>
    </location>
</feature>
<dbReference type="EMBL" id="MXAV01000004">
    <property type="protein sequence ID" value="PKY12087.1"/>
    <property type="molecule type" value="Genomic_DNA"/>
</dbReference>
<sequence>MSEAVLRIYAQGKGQLDAELKSTEADFQVTEILPFAVSGTGAHHWLWIEKRGLNTQEVAQRLARLAGVPVRDVGYAGMKDRHAITRQYFSVPIQPGSNPDWQSLDNEYLQILDITRHERKLRRGVLKGNSFRLVLRHCQGETRHWEENLEILKHRGFPNYFGAQRFGRHNLQEASRLLSGSARKMDRHRRGLLLSAARSALFNRVLAERVRQNNWDTLLPGEIVQLDGSHSIFVASADAQELEQLQQRARDWDLHPTGPLPGRGGLQPQDMAGLLEKQVLEALPETTEIEGNLRLWPQQLAAQEVDAARRALRARPDALEYYWEDAQTLVLAFSLPAGVYATGCVEALLGREQERMRRLDLCVD</sequence>
<proteinExistence type="inferred from homology"/>
<dbReference type="NCBIfam" id="TIGR00094">
    <property type="entry name" value="tRNA_TruD_broad"/>
    <property type="match status" value="1"/>
</dbReference>
<dbReference type="EC" id="5.4.99.27" evidence="4"/>
<dbReference type="InterPro" id="IPR043165">
    <property type="entry name" value="TruD_insert_sf"/>
</dbReference>
<dbReference type="Gene3D" id="3.30.2340.10">
    <property type="entry name" value="TruD, insertion domain"/>
    <property type="match status" value="1"/>
</dbReference>
<evidence type="ECO:0000256" key="2">
    <source>
        <dbReference type="ARBA" id="ARBA00022694"/>
    </source>
</evidence>
<dbReference type="Gene3D" id="3.30.2350.20">
    <property type="entry name" value="TruD, catalytic domain"/>
    <property type="match status" value="1"/>
</dbReference>
<dbReference type="GO" id="GO:0005829">
    <property type="term" value="C:cytosol"/>
    <property type="evidence" value="ECO:0007669"/>
    <property type="project" value="TreeGrafter"/>
</dbReference>
<comment type="similarity">
    <text evidence="1 4">Belongs to the pseudouridine synthase TruD family.</text>
</comment>
<dbReference type="GO" id="GO:0003723">
    <property type="term" value="F:RNA binding"/>
    <property type="evidence" value="ECO:0007669"/>
    <property type="project" value="InterPro"/>
</dbReference>
<feature type="active site" description="Nucleophile" evidence="4">
    <location>
        <position position="80"/>
    </location>
</feature>
<dbReference type="PROSITE" id="PS50984">
    <property type="entry name" value="TRUD"/>
    <property type="match status" value="1"/>
</dbReference>
<dbReference type="OrthoDB" id="1550679at2"/>
<evidence type="ECO:0000256" key="4">
    <source>
        <dbReference type="HAMAP-Rule" id="MF_01082"/>
    </source>
</evidence>
<dbReference type="InterPro" id="IPR011760">
    <property type="entry name" value="PsdUridine_synth_TruD_insert"/>
</dbReference>
<dbReference type="PROSITE" id="PS01268">
    <property type="entry name" value="UPF0024"/>
    <property type="match status" value="1"/>
</dbReference>
<evidence type="ECO:0000313" key="7">
    <source>
        <dbReference type="Proteomes" id="UP000234329"/>
    </source>
</evidence>
<dbReference type="RefSeq" id="WP_101536667.1">
    <property type="nucleotide sequence ID" value="NZ_MXAV01000004.1"/>
</dbReference>
<dbReference type="GO" id="GO:0031119">
    <property type="term" value="P:tRNA pseudouridine synthesis"/>
    <property type="evidence" value="ECO:0007669"/>
    <property type="project" value="UniProtKB-UniRule"/>
</dbReference>
<keyword evidence="3 4" id="KW-0413">Isomerase</keyword>
<organism evidence="6 7">
    <name type="scientific">Acidithiobacillus marinus</name>
    <dbReference type="NCBI Taxonomy" id="187490"/>
    <lineage>
        <taxon>Bacteria</taxon>
        <taxon>Pseudomonadati</taxon>
        <taxon>Pseudomonadota</taxon>
        <taxon>Acidithiobacillia</taxon>
        <taxon>Acidithiobacillales</taxon>
        <taxon>Acidithiobacillaceae</taxon>
        <taxon>Acidithiobacillus</taxon>
    </lineage>
</organism>
<dbReference type="InterPro" id="IPR020103">
    <property type="entry name" value="PsdUridine_synth_cat_dom_sf"/>
</dbReference>
<evidence type="ECO:0000256" key="1">
    <source>
        <dbReference type="ARBA" id="ARBA00007953"/>
    </source>
</evidence>
<dbReference type="SUPFAM" id="SSF55120">
    <property type="entry name" value="Pseudouridine synthase"/>
    <property type="match status" value="1"/>
</dbReference>
<dbReference type="PANTHER" id="PTHR47811:SF1">
    <property type="entry name" value="TRNA PSEUDOURIDINE SYNTHASE D"/>
    <property type="match status" value="1"/>
</dbReference>
<comment type="catalytic activity">
    <reaction evidence="4">
        <text>uridine(13) in tRNA = pseudouridine(13) in tRNA</text>
        <dbReference type="Rhea" id="RHEA:42540"/>
        <dbReference type="Rhea" id="RHEA-COMP:10105"/>
        <dbReference type="Rhea" id="RHEA-COMP:10106"/>
        <dbReference type="ChEBI" id="CHEBI:65314"/>
        <dbReference type="ChEBI" id="CHEBI:65315"/>
        <dbReference type="EC" id="5.4.99.27"/>
    </reaction>
</comment>
<dbReference type="Pfam" id="PF01142">
    <property type="entry name" value="TruD"/>
    <property type="match status" value="2"/>
</dbReference>
<protein>
    <recommendedName>
        <fullName evidence="4">tRNA pseudouridine synthase D</fullName>
        <ecNumber evidence="4">5.4.99.27</ecNumber>
    </recommendedName>
    <alternativeName>
        <fullName evidence="4">tRNA pseudouridine(13) synthase</fullName>
    </alternativeName>
    <alternativeName>
        <fullName evidence="4">tRNA pseudouridylate synthase D</fullName>
    </alternativeName>
    <alternativeName>
        <fullName evidence="4">tRNA-uridine isomerase D</fullName>
    </alternativeName>
</protein>
<comment type="caution">
    <text evidence="6">The sequence shown here is derived from an EMBL/GenBank/DDBJ whole genome shotgun (WGS) entry which is preliminary data.</text>
</comment>
<dbReference type="InterPro" id="IPR042214">
    <property type="entry name" value="TruD_catalytic"/>
</dbReference>
<evidence type="ECO:0000256" key="3">
    <source>
        <dbReference type="ARBA" id="ARBA00023235"/>
    </source>
</evidence>
<keyword evidence="7" id="KW-1185">Reference proteome</keyword>
<dbReference type="InterPro" id="IPR050170">
    <property type="entry name" value="TruD_pseudoU_synthase"/>
</dbReference>
<dbReference type="InParanoid" id="A0A2I1DQF7"/>
<dbReference type="InterPro" id="IPR001656">
    <property type="entry name" value="PsdUridine_synth_TruD"/>
</dbReference>
<dbReference type="FunCoup" id="A0A2I1DQF7">
    <property type="interactions" value="65"/>
</dbReference>
<dbReference type="InterPro" id="IPR020119">
    <property type="entry name" value="PsdUridine_synth_TruD_CS"/>
</dbReference>
<dbReference type="HAMAP" id="MF_01082">
    <property type="entry name" value="TruD"/>
    <property type="match status" value="1"/>
</dbReference>
<dbReference type="Proteomes" id="UP000234329">
    <property type="component" value="Unassembled WGS sequence"/>
</dbReference>
<dbReference type="GO" id="GO:0160150">
    <property type="term" value="F:tRNA pseudouridine(13) synthase activity"/>
    <property type="evidence" value="ECO:0007669"/>
    <property type="project" value="UniProtKB-EC"/>
</dbReference>